<dbReference type="GO" id="GO:0006207">
    <property type="term" value="P:'de novo' pyrimidine nucleobase biosynthetic process"/>
    <property type="evidence" value="ECO:0007669"/>
    <property type="project" value="InterPro"/>
</dbReference>
<dbReference type="PANTHER" id="PTHR19278">
    <property type="entry name" value="OROTATE PHOSPHORIBOSYLTRANSFERASE"/>
    <property type="match status" value="1"/>
</dbReference>
<feature type="domain" description="Orotidine 5'-phosphate decarboxylase" evidence="4">
    <location>
        <begin position="5"/>
        <end position="115"/>
    </location>
</feature>
<dbReference type="InterPro" id="IPR001754">
    <property type="entry name" value="OMPdeCOase_dom"/>
</dbReference>
<dbReference type="Pfam" id="PF00215">
    <property type="entry name" value="OMPdecase"/>
    <property type="match status" value="1"/>
</dbReference>
<evidence type="ECO:0000259" key="4">
    <source>
        <dbReference type="Pfam" id="PF00215"/>
    </source>
</evidence>
<dbReference type="GO" id="GO:0004588">
    <property type="term" value="F:orotate phosphoribosyltransferase activity"/>
    <property type="evidence" value="ECO:0007669"/>
    <property type="project" value="TreeGrafter"/>
</dbReference>
<evidence type="ECO:0000256" key="2">
    <source>
        <dbReference type="ARBA" id="ARBA00022975"/>
    </source>
</evidence>
<organism evidence="5 6">
    <name type="scientific">Monoraphidium neglectum</name>
    <dbReference type="NCBI Taxonomy" id="145388"/>
    <lineage>
        <taxon>Eukaryota</taxon>
        <taxon>Viridiplantae</taxon>
        <taxon>Chlorophyta</taxon>
        <taxon>core chlorophytes</taxon>
        <taxon>Chlorophyceae</taxon>
        <taxon>CS clade</taxon>
        <taxon>Sphaeropleales</taxon>
        <taxon>Selenastraceae</taxon>
        <taxon>Monoraphidium</taxon>
    </lineage>
</organism>
<dbReference type="GeneID" id="25742376"/>
<dbReference type="InterPro" id="IPR013785">
    <property type="entry name" value="Aldolase_TIM"/>
</dbReference>
<dbReference type="Gene3D" id="3.20.20.70">
    <property type="entry name" value="Aldolase class I"/>
    <property type="match status" value="1"/>
</dbReference>
<gene>
    <name evidence="5" type="ORF">MNEG_9501</name>
</gene>
<dbReference type="EMBL" id="KK102178">
    <property type="protein sequence ID" value="KIY98463.1"/>
    <property type="molecule type" value="Genomic_DNA"/>
</dbReference>
<dbReference type="InterPro" id="IPR011060">
    <property type="entry name" value="RibuloseP-bd_barrel"/>
</dbReference>
<evidence type="ECO:0000256" key="1">
    <source>
        <dbReference type="ARBA" id="ARBA00004725"/>
    </source>
</evidence>
<keyword evidence="6" id="KW-1185">Reference proteome</keyword>
<keyword evidence="3" id="KW-0456">Lyase</keyword>
<dbReference type="RefSeq" id="XP_013897483.1">
    <property type="nucleotide sequence ID" value="XM_014042029.1"/>
</dbReference>
<dbReference type="KEGG" id="mng:MNEG_9501"/>
<accession>A0A0D2KSC3</accession>
<dbReference type="SUPFAM" id="SSF51366">
    <property type="entry name" value="Ribulose-phoshate binding barrel"/>
    <property type="match status" value="1"/>
</dbReference>
<dbReference type="AlphaFoldDB" id="A0A0D2KSC3"/>
<evidence type="ECO:0000313" key="5">
    <source>
        <dbReference type="EMBL" id="KIY98463.1"/>
    </source>
</evidence>
<proteinExistence type="predicted"/>
<dbReference type="OrthoDB" id="10263753at2759"/>
<dbReference type="GO" id="GO:0006222">
    <property type="term" value="P:UMP biosynthetic process"/>
    <property type="evidence" value="ECO:0007669"/>
    <property type="project" value="TreeGrafter"/>
</dbReference>
<comment type="pathway">
    <text evidence="1">Pyrimidine metabolism; UMP biosynthesis via de novo pathway.</text>
</comment>
<evidence type="ECO:0000256" key="3">
    <source>
        <dbReference type="ARBA" id="ARBA00023239"/>
    </source>
</evidence>
<reference evidence="5 6" key="1">
    <citation type="journal article" date="2013" name="BMC Genomics">
        <title>Reconstruction of the lipid metabolism for the microalga Monoraphidium neglectum from its genome sequence reveals characteristics suitable for biofuel production.</title>
        <authorList>
            <person name="Bogen C."/>
            <person name="Al-Dilaimi A."/>
            <person name="Albersmeier A."/>
            <person name="Wichmann J."/>
            <person name="Grundmann M."/>
            <person name="Rupp O."/>
            <person name="Lauersen K.J."/>
            <person name="Blifernez-Klassen O."/>
            <person name="Kalinowski J."/>
            <person name="Goesmann A."/>
            <person name="Mussgnug J.H."/>
            <person name="Kruse O."/>
        </authorList>
    </citation>
    <scope>NUCLEOTIDE SEQUENCE [LARGE SCALE GENOMIC DNA]</scope>
    <source>
        <strain evidence="5 6">SAG 48.87</strain>
    </source>
</reference>
<dbReference type="PANTHER" id="PTHR19278:SF9">
    <property type="entry name" value="URIDINE 5'-MONOPHOSPHATE SYNTHASE"/>
    <property type="match status" value="1"/>
</dbReference>
<name>A0A0D2KSC3_9CHLO</name>
<protein>
    <recommendedName>
        <fullName evidence="4">Orotidine 5'-phosphate decarboxylase domain-containing protein</fullName>
    </recommendedName>
</protein>
<dbReference type="GO" id="GO:0004590">
    <property type="term" value="F:orotidine-5'-phosphate decarboxylase activity"/>
    <property type="evidence" value="ECO:0007669"/>
    <property type="project" value="InterPro"/>
</dbReference>
<keyword evidence="2" id="KW-0665">Pyrimidine biosynthesis</keyword>
<feature type="non-terminal residue" evidence="5">
    <location>
        <position position="1"/>
    </location>
</feature>
<sequence>VGGPKGRGCLLLAEMSSKGALAAPGPYAEAVAAAAEANLDFVMGFISINPAAWPKQSSPGLIHMTPGVQLAAGGDDLGQQYNTPASAVGQRGSDVIIVGRGVIRAADPAAAAAEYQAAGWGAYEASLAE</sequence>
<dbReference type="Proteomes" id="UP000054498">
    <property type="component" value="Unassembled WGS sequence"/>
</dbReference>
<evidence type="ECO:0000313" key="6">
    <source>
        <dbReference type="Proteomes" id="UP000054498"/>
    </source>
</evidence>
<dbReference type="STRING" id="145388.A0A0D2KSC3"/>